<feature type="transmembrane region" description="Helical" evidence="2">
    <location>
        <begin position="38"/>
        <end position="57"/>
    </location>
</feature>
<keyword evidence="2" id="KW-0812">Transmembrane</keyword>
<evidence type="ECO:0000256" key="1">
    <source>
        <dbReference type="SAM" id="MobiDB-lite"/>
    </source>
</evidence>
<dbReference type="AlphaFoldDB" id="A0A6F8ZGG2"/>
<evidence type="ECO:0000313" key="3">
    <source>
        <dbReference type="EMBL" id="CAB1128753.1"/>
    </source>
</evidence>
<gene>
    <name evidence="3" type="ORF">R50_1247</name>
</gene>
<organism evidence="3 4">
    <name type="scientific">Candidatus Hydrogenisulfobacillus filiaventi</name>
    <dbReference type="NCBI Taxonomy" id="2707344"/>
    <lineage>
        <taxon>Bacteria</taxon>
        <taxon>Bacillati</taxon>
        <taxon>Bacillota</taxon>
        <taxon>Clostridia</taxon>
        <taxon>Eubacteriales</taxon>
        <taxon>Clostridiales Family XVII. Incertae Sedis</taxon>
        <taxon>Candidatus Hydrogenisulfobacillus</taxon>
    </lineage>
</organism>
<dbReference type="KEGG" id="hfv:R50_1247"/>
<protein>
    <submittedName>
        <fullName evidence="3">Uncharacterized protein</fullName>
    </submittedName>
</protein>
<accession>A0A6F8ZGG2</accession>
<proteinExistence type="predicted"/>
<sequence>MSLTLSHVLWVVLTTVVGAVAGRAVRTRSRRLRFLKDTVRAWVFGLGLVAVVAYLAAVHASDIAKFGLAGLYIGALYGLFASDPRPRPGRAAGPKDGSGPR</sequence>
<feature type="transmembrane region" description="Helical" evidence="2">
    <location>
        <begin position="63"/>
        <end position="80"/>
    </location>
</feature>
<keyword evidence="2" id="KW-1133">Transmembrane helix</keyword>
<evidence type="ECO:0000313" key="4">
    <source>
        <dbReference type="Proteomes" id="UP000503399"/>
    </source>
</evidence>
<keyword evidence="2" id="KW-0472">Membrane</keyword>
<feature type="transmembrane region" description="Helical" evidence="2">
    <location>
        <begin position="6"/>
        <end position="26"/>
    </location>
</feature>
<feature type="region of interest" description="Disordered" evidence="1">
    <location>
        <begin position="82"/>
        <end position="101"/>
    </location>
</feature>
<evidence type="ECO:0000256" key="2">
    <source>
        <dbReference type="SAM" id="Phobius"/>
    </source>
</evidence>
<reference evidence="3 4" key="1">
    <citation type="submission" date="2020-02" db="EMBL/GenBank/DDBJ databases">
        <authorList>
            <person name="Hogendoorn C."/>
        </authorList>
    </citation>
    <scope>NUCLEOTIDE SEQUENCE [LARGE SCALE GENOMIC DNA]</scope>
    <source>
        <strain evidence="3">R501</strain>
    </source>
</reference>
<dbReference type="EMBL" id="LR778114">
    <property type="protein sequence ID" value="CAB1128753.1"/>
    <property type="molecule type" value="Genomic_DNA"/>
</dbReference>
<keyword evidence="4" id="KW-1185">Reference proteome</keyword>
<name>A0A6F8ZGG2_9FIRM</name>
<dbReference type="Proteomes" id="UP000503399">
    <property type="component" value="Chromosome"/>
</dbReference>